<dbReference type="RefSeq" id="WP_173235450.1">
    <property type="nucleotide sequence ID" value="NZ_AP022839.1"/>
</dbReference>
<reference evidence="2" key="1">
    <citation type="journal article" date="2020" name="Microbiol. Resour. Announc.">
        <title>Complete Genome Sequence of Novel Psychrotolerant Legionella Strain TUM19329, Isolated from Antarctic Lake Sediment.</title>
        <authorList>
            <person name="Shimada S."/>
            <person name="Nakai R."/>
            <person name="Aoki K."/>
            <person name="Shimoeda N."/>
            <person name="Ohno G."/>
            <person name="Miyazaki Y."/>
            <person name="Kudoh S."/>
            <person name="Imura S."/>
            <person name="Watanabe K."/>
            <person name="Ishii Y."/>
            <person name="Tateda K."/>
        </authorList>
    </citation>
    <scope>NUCLEOTIDE SEQUENCE [LARGE SCALE GENOMIC DNA]</scope>
    <source>
        <strain evidence="2">TUM19329</strain>
    </source>
</reference>
<sequence length="93" mass="10991">MSNKTIFKKTPLTPEEKEKKEREFLSFNKDSPDKQEVTRAIKESTKTLYLRAPESYWNDIQEIMNLTGLSMNAVCLELLRPSIRKKLRELKDE</sequence>
<feature type="compositionally biased region" description="Basic and acidic residues" evidence="1">
    <location>
        <begin position="14"/>
        <end position="28"/>
    </location>
</feature>
<dbReference type="AlphaFoldDB" id="A0A6F8T0G9"/>
<evidence type="ECO:0000256" key="1">
    <source>
        <dbReference type="SAM" id="MobiDB-lite"/>
    </source>
</evidence>
<evidence type="ECO:0000313" key="2">
    <source>
        <dbReference type="EMBL" id="BCA93667.1"/>
    </source>
</evidence>
<dbReference type="Proteomes" id="UP000502894">
    <property type="component" value="Chromosome"/>
</dbReference>
<keyword evidence="3" id="KW-1185">Reference proteome</keyword>
<organism evidence="2 3">
    <name type="scientific">Legionella antarctica</name>
    <dbReference type="NCBI Taxonomy" id="2708020"/>
    <lineage>
        <taxon>Bacteria</taxon>
        <taxon>Pseudomonadati</taxon>
        <taxon>Pseudomonadota</taxon>
        <taxon>Gammaproteobacteria</taxon>
        <taxon>Legionellales</taxon>
        <taxon>Legionellaceae</taxon>
        <taxon>Legionella</taxon>
    </lineage>
</organism>
<accession>A0A6F8T0G9</accession>
<evidence type="ECO:0000313" key="3">
    <source>
        <dbReference type="Proteomes" id="UP000502894"/>
    </source>
</evidence>
<dbReference type="KEGG" id="lant:TUM19329_00280"/>
<protein>
    <submittedName>
        <fullName evidence="2">Uncharacterized protein</fullName>
    </submittedName>
</protein>
<dbReference type="EMBL" id="AP022839">
    <property type="protein sequence ID" value="BCA93667.1"/>
    <property type="molecule type" value="Genomic_DNA"/>
</dbReference>
<feature type="region of interest" description="Disordered" evidence="1">
    <location>
        <begin position="1"/>
        <end position="28"/>
    </location>
</feature>
<proteinExistence type="predicted"/>
<gene>
    <name evidence="2" type="ORF">TUM19329_00280</name>
</gene>
<name>A0A6F8T0G9_9GAMM</name>